<feature type="transmembrane region" description="Helical" evidence="1">
    <location>
        <begin position="558"/>
        <end position="578"/>
    </location>
</feature>
<proteinExistence type="predicted"/>
<feature type="transmembrane region" description="Helical" evidence="1">
    <location>
        <begin position="166"/>
        <end position="186"/>
    </location>
</feature>
<dbReference type="Proteomes" id="UP000054010">
    <property type="component" value="Unassembled WGS sequence"/>
</dbReference>
<dbReference type="STRING" id="765420.OSCT_1764"/>
<keyword evidence="1" id="KW-1133">Transmembrane helix</keyword>
<dbReference type="PANTHER" id="PTHR10790:SF51">
    <property type="entry name" value="TETRATRICOPEPTIDE REPEAT PROTEIN"/>
    <property type="match status" value="1"/>
</dbReference>
<feature type="transmembrane region" description="Helical" evidence="1">
    <location>
        <begin position="780"/>
        <end position="802"/>
    </location>
</feature>
<name>E1IEL3_9CHLR</name>
<feature type="transmembrane region" description="Helical" evidence="1">
    <location>
        <begin position="629"/>
        <end position="647"/>
    </location>
</feature>
<evidence type="ECO:0000313" key="2">
    <source>
        <dbReference type="EMBL" id="EFO80405.1"/>
    </source>
</evidence>
<dbReference type="AlphaFoldDB" id="E1IEL3"/>
<feature type="transmembrane region" description="Helical" evidence="1">
    <location>
        <begin position="584"/>
        <end position="617"/>
    </location>
</feature>
<feature type="transmembrane region" description="Helical" evidence="1">
    <location>
        <begin position="440"/>
        <end position="462"/>
    </location>
</feature>
<dbReference type="eggNOG" id="COG5427">
    <property type="taxonomic scope" value="Bacteria"/>
</dbReference>
<feature type="transmembrane region" description="Helical" evidence="1">
    <location>
        <begin position="283"/>
        <end position="305"/>
    </location>
</feature>
<feature type="transmembrane region" description="Helical" evidence="1">
    <location>
        <begin position="708"/>
        <end position="735"/>
    </location>
</feature>
<dbReference type="PANTHER" id="PTHR10790">
    <property type="entry name" value="TPR-DOMAIN CONTAINING PROTEIN"/>
    <property type="match status" value="1"/>
</dbReference>
<gene>
    <name evidence="2" type="ORF">OSCT_1764</name>
</gene>
<reference evidence="2 3" key="1">
    <citation type="journal article" date="2011" name="J. Bacteriol.">
        <title>Draft genome sequence of the anoxygenic filamentous phototrophic bacterium Oscillochloris trichoides subsp. DG-6.</title>
        <authorList>
            <person name="Kuznetsov B.B."/>
            <person name="Ivanovsky R.N."/>
            <person name="Keppen O.I."/>
            <person name="Sukhacheva M.V."/>
            <person name="Bumazhkin B.K."/>
            <person name="Patutina E.O."/>
            <person name="Beletsky A.V."/>
            <person name="Mardanov A.V."/>
            <person name="Baslerov R.V."/>
            <person name="Panteleeva A.N."/>
            <person name="Kolganova T.V."/>
            <person name="Ravin N.V."/>
            <person name="Skryabin K.G."/>
        </authorList>
    </citation>
    <scope>NUCLEOTIDE SEQUENCE [LARGE SCALE GENOMIC DNA]</scope>
    <source>
        <strain evidence="2 3">DG-6</strain>
    </source>
</reference>
<dbReference type="Pfam" id="PF10060">
    <property type="entry name" value="DUF2298"/>
    <property type="match status" value="1"/>
</dbReference>
<dbReference type="InterPro" id="IPR018746">
    <property type="entry name" value="DUF2298"/>
</dbReference>
<protein>
    <recommendedName>
        <fullName evidence="4">YYY membrane protein</fullName>
    </recommendedName>
</protein>
<comment type="caution">
    <text evidence="2">The sequence shown here is derived from an EMBL/GenBank/DDBJ whole genome shotgun (WGS) entry which is preliminary data.</text>
</comment>
<evidence type="ECO:0000256" key="1">
    <source>
        <dbReference type="SAM" id="Phobius"/>
    </source>
</evidence>
<feature type="transmembrane region" description="Helical" evidence="1">
    <location>
        <begin position="371"/>
        <end position="393"/>
    </location>
</feature>
<evidence type="ECO:0000313" key="3">
    <source>
        <dbReference type="Proteomes" id="UP000054010"/>
    </source>
</evidence>
<dbReference type="EMBL" id="ADVR01000053">
    <property type="protein sequence ID" value="EFO80405.1"/>
    <property type="molecule type" value="Genomic_DNA"/>
</dbReference>
<keyword evidence="1" id="KW-0472">Membrane</keyword>
<dbReference type="OrthoDB" id="134460at2"/>
<organism evidence="2 3">
    <name type="scientific">Oscillochloris trichoides DG-6</name>
    <dbReference type="NCBI Taxonomy" id="765420"/>
    <lineage>
        <taxon>Bacteria</taxon>
        <taxon>Bacillati</taxon>
        <taxon>Chloroflexota</taxon>
        <taxon>Chloroflexia</taxon>
        <taxon>Chloroflexales</taxon>
        <taxon>Chloroflexineae</taxon>
        <taxon>Oscillochloridaceae</taxon>
        <taxon>Oscillochloris</taxon>
    </lineage>
</organism>
<feature type="transmembrane region" description="Helical" evidence="1">
    <location>
        <begin position="259"/>
        <end position="277"/>
    </location>
</feature>
<feature type="transmembrane region" description="Helical" evidence="1">
    <location>
        <begin position="230"/>
        <end position="247"/>
    </location>
</feature>
<evidence type="ECO:0008006" key="4">
    <source>
        <dbReference type="Google" id="ProtNLM"/>
    </source>
</evidence>
<accession>E1IEL3</accession>
<feature type="transmembrane region" description="Helical" evidence="1">
    <location>
        <begin position="400"/>
        <end position="420"/>
    </location>
</feature>
<feature type="transmembrane region" description="Helical" evidence="1">
    <location>
        <begin position="198"/>
        <end position="218"/>
    </location>
</feature>
<feature type="transmembrane region" description="Helical" evidence="1">
    <location>
        <begin position="747"/>
        <end position="768"/>
    </location>
</feature>
<sequence>MPVSAARAWRSALLLLLPLFAVIILWQIAHPVRIDPRHLDNPDISAGFGAAESGAAGDLRWAGASAQIYMPGPSGILVLRGVVAPGAQVDLVLNDSPPLRLAAPAAAPQLRTYQILLAAQPDALGWMGLQVRGNPAAQIEGRELSLALHTLQIMPVRHELRLPPSLIMLLLGSFPLLLALVLSLAGIPRPWAMRSASIVGIGLVGYWASNPGAVYGLLLDIQTFFSTTEIWIWWLWLQLVGWLAWPLTSRIMGPLPLHGYPLAKLIGLLACGWIAWVGSLLGIAAFGPLSLGVAGALVAAAGWIGPRPRLRVGWQGIVAYELLLIGGLFLGIWLRWHGATGPALTGTEKPMEIAILNAIMRDPHFPPLDPWMAGFGLNYYYLGYVILAGIALLSHTPATVAFNLGFGLVVALTVVSVAYVGHALAAHTPGAQRRSTRVGLAGLALLLCLGLGSQSSALQVLIGSPLVRALDGGQLLEAMGQRISGAEVIQLSRATPASWDGPAFSQITPAQTISFDWFGVTRSLYDDIIMPNGAIERRYAITEFPAFSFYLGDLHPHIIAMPFNLLAIGIALALLIGPTSWLRIISYGLVVGALYCINSWDAPSYALLGAGIVVLRLSNFNWQRFMSEGMAMGLGALTAALPFLLTFRPPAGPVEGWVAQVPLINRLAGSFGLATQRTHLHSFVIIFGLFILFALVQLRETRRTTISILVASLLIGSLIGFPLLILLPLALIFGWRAWQQPERSSPAFIQWIAALSSLALLVPELIYIRDHLEGEMSRMITIFKFYFQAWLLLGLVAAYGLWQILRGAYGRRAYLWLLPTGLLLFGGLIYPWGLLHWATPWQASQRSLDGLAWMEQTDPDGLAAARWLATHLGREEVLVSGYCGCKYEEESRIAAISGVQSVLGWMDGHERVWRSGYPAQLAEIAARERDIGAIYRAESRAVAQPLLERYGIDYLYLGPLEREIYGPQAAQYADELAVAFRQGGVTIYRVTEP</sequence>
<dbReference type="HOGENOM" id="CLU_011570_0_0_0"/>
<dbReference type="NCBIfam" id="TIGR03662">
    <property type="entry name" value="Chlor_Arch_YYY"/>
    <property type="match status" value="1"/>
</dbReference>
<feature type="transmembrane region" description="Helical" evidence="1">
    <location>
        <begin position="814"/>
        <end position="838"/>
    </location>
</feature>
<keyword evidence="1" id="KW-0812">Transmembrane</keyword>
<keyword evidence="3" id="KW-1185">Reference proteome</keyword>
<feature type="transmembrane region" description="Helical" evidence="1">
    <location>
        <begin position="679"/>
        <end position="696"/>
    </location>
</feature>
<feature type="transmembrane region" description="Helical" evidence="1">
    <location>
        <begin position="317"/>
        <end position="336"/>
    </location>
</feature>